<name>A0A7S0S3N0_9CHLO</name>
<dbReference type="EMBL" id="HBFB01035259">
    <property type="protein sequence ID" value="CAD8695617.1"/>
    <property type="molecule type" value="Transcribed_RNA"/>
</dbReference>
<dbReference type="GO" id="GO:0009409">
    <property type="term" value="P:response to cold"/>
    <property type="evidence" value="ECO:0007669"/>
    <property type="project" value="UniProtKB-ARBA"/>
</dbReference>
<evidence type="ECO:0000313" key="4">
    <source>
        <dbReference type="EMBL" id="CAD8695617.1"/>
    </source>
</evidence>
<evidence type="ECO:0000256" key="2">
    <source>
        <dbReference type="ARBA" id="ARBA00023186"/>
    </source>
</evidence>
<dbReference type="CDD" id="cd23161">
    <property type="entry name" value="Prefoldin_6"/>
    <property type="match status" value="1"/>
</dbReference>
<dbReference type="Pfam" id="PF01920">
    <property type="entry name" value="Prefoldin_2"/>
    <property type="match status" value="1"/>
</dbReference>
<dbReference type="PANTHER" id="PTHR21431:SF0">
    <property type="entry name" value="PREFOLDIN SUBUNIT 6"/>
    <property type="match status" value="1"/>
</dbReference>
<dbReference type="Gene3D" id="1.10.287.370">
    <property type="match status" value="1"/>
</dbReference>
<evidence type="ECO:0008006" key="5">
    <source>
        <dbReference type="Google" id="ProtNLM"/>
    </source>
</evidence>
<protein>
    <recommendedName>
        <fullName evidence="5">Prefoldin subunit 6</fullName>
    </recommendedName>
</protein>
<comment type="similarity">
    <text evidence="1">Belongs to the prefoldin subunit beta family.</text>
</comment>
<dbReference type="GO" id="GO:0016272">
    <property type="term" value="C:prefoldin complex"/>
    <property type="evidence" value="ECO:0007669"/>
    <property type="project" value="InterPro"/>
</dbReference>
<dbReference type="InterPro" id="IPR002777">
    <property type="entry name" value="PFD_beta-like"/>
</dbReference>
<dbReference type="AlphaFoldDB" id="A0A7S0S3N0"/>
<gene>
    <name evidence="4" type="ORF">CLEI1391_LOCUS19803</name>
</gene>
<organism evidence="4">
    <name type="scientific">Chlamydomonas leiostraca</name>
    <dbReference type="NCBI Taxonomy" id="1034604"/>
    <lineage>
        <taxon>Eukaryota</taxon>
        <taxon>Viridiplantae</taxon>
        <taxon>Chlorophyta</taxon>
        <taxon>core chlorophytes</taxon>
        <taxon>Chlorophyceae</taxon>
        <taxon>CS clade</taxon>
        <taxon>Chlamydomonadales</taxon>
        <taxon>Chlamydomonadaceae</taxon>
        <taxon>Chlamydomonas</taxon>
    </lineage>
</organism>
<evidence type="ECO:0000256" key="3">
    <source>
        <dbReference type="SAM" id="Coils"/>
    </source>
</evidence>
<dbReference type="GO" id="GO:0051082">
    <property type="term" value="F:unfolded protein binding"/>
    <property type="evidence" value="ECO:0007669"/>
    <property type="project" value="InterPro"/>
</dbReference>
<dbReference type="SUPFAM" id="SSF46579">
    <property type="entry name" value="Prefoldin"/>
    <property type="match status" value="1"/>
</dbReference>
<accession>A0A7S0S3N0</accession>
<evidence type="ECO:0000256" key="1">
    <source>
        <dbReference type="ARBA" id="ARBA00008045"/>
    </source>
</evidence>
<dbReference type="GO" id="GO:0005737">
    <property type="term" value="C:cytoplasm"/>
    <property type="evidence" value="ECO:0007669"/>
    <property type="project" value="TreeGrafter"/>
</dbReference>
<dbReference type="GO" id="GO:0006457">
    <property type="term" value="P:protein folding"/>
    <property type="evidence" value="ECO:0007669"/>
    <property type="project" value="InterPro"/>
</dbReference>
<keyword evidence="2" id="KW-0143">Chaperone</keyword>
<dbReference type="InterPro" id="IPR009053">
    <property type="entry name" value="Prefoldin"/>
</dbReference>
<dbReference type="GO" id="GO:0051087">
    <property type="term" value="F:protein-folding chaperone binding"/>
    <property type="evidence" value="ECO:0007669"/>
    <property type="project" value="TreeGrafter"/>
</dbReference>
<feature type="coiled-coil region" evidence="3">
    <location>
        <begin position="79"/>
        <end position="113"/>
    </location>
</feature>
<dbReference type="PANTHER" id="PTHR21431">
    <property type="entry name" value="PREFOLDIN SUBUNIT 6"/>
    <property type="match status" value="1"/>
</dbReference>
<dbReference type="GO" id="GO:0051131">
    <property type="term" value="P:chaperone-mediated protein complex assembly"/>
    <property type="evidence" value="ECO:0007669"/>
    <property type="project" value="TreeGrafter"/>
</dbReference>
<dbReference type="FunFam" id="1.10.287.370:FF:000003">
    <property type="entry name" value="Prefoldin subunit 6"/>
    <property type="match status" value="1"/>
</dbReference>
<keyword evidence="3" id="KW-0175">Coiled coil</keyword>
<reference evidence="4" key="1">
    <citation type="submission" date="2021-01" db="EMBL/GenBank/DDBJ databases">
        <authorList>
            <person name="Corre E."/>
            <person name="Pelletier E."/>
            <person name="Niang G."/>
            <person name="Scheremetjew M."/>
            <person name="Finn R."/>
            <person name="Kale V."/>
            <person name="Holt S."/>
            <person name="Cochrane G."/>
            <person name="Meng A."/>
            <person name="Brown T."/>
            <person name="Cohen L."/>
        </authorList>
    </citation>
    <scope>NUCLEOTIDE SEQUENCE</scope>
    <source>
        <strain evidence="4">SAG 11-49</strain>
    </source>
</reference>
<proteinExistence type="inferred from homology"/>
<sequence>MTDLRQVMEREYEAYKKIQADMSKVINTRTQLVSQATENQGVLEELGRLGEDANVFKLIGPALIKQDLVEAKSNVSKRLEYIKGEIDRAETQIKSFESKSKQHEQELIKIQSKIKSVQGAQ</sequence>